<dbReference type="Gene3D" id="3.40.50.150">
    <property type="entry name" value="Vaccinia Virus protein VP39"/>
    <property type="match status" value="1"/>
</dbReference>
<evidence type="ECO:0000256" key="5">
    <source>
        <dbReference type="ARBA" id="ARBA00023115"/>
    </source>
</evidence>
<dbReference type="GO" id="GO:0022857">
    <property type="term" value="F:transmembrane transporter activity"/>
    <property type="evidence" value="ECO:0007669"/>
    <property type="project" value="InterPro"/>
</dbReference>
<sequence>MGSPSAPLPLARLVGIGLVVFLANAALLVLQLVASRLLAPFIGSDLYTWTGIIGVFLAGIALGNAYGGRIADKYPHPRTLVGLLMGGALAALWMAVFPVLLAASGAHTSIPLGPRIPILAAILCLPAGFVLSLLTPVSIKLGLPDVSSTGRVSGLIFALSTLGCLIGNYVTGFYLVPMFTINSLVYVAAGLLAGTAVASWVVLQLDPPRENEPAPQEPGADAPGSPPTTNLAAFADIRHAYAIVFLASFCGMALELAASRYIARHHGVSLFSWTGVIGVMLAGTCVGNFVGGIIADRVNRPGSGWNPRMVLGGLLVLAGGLTILILVTRPILERGEAFATDGLVTQIVMWSFVLFFAPMAVLGTISPQVIRLAVPDAAHVGRVAGRVYAWSTTGAIAGTFATGYVLISGLGTDRTIIVATAVLALVSLTVAPVWKDNTLLYLLSIVLGGVTGGVILTWGEGTAEPNTVVQRDSNYYLIRVTTKLEPLAAGDEPDPVLEGDPDTAGYKVLHNLNLDHLLHSTVDVRRPTYIYYKHEEIQIEFLRAARKGNDAPRTLLIGGGGYTLPRAAMKLVPGTRMDVVEIDPEVTNVAYEFLGLKKHEHHRDVNMDGRQFVAEVAEKGSYELVIQDAVNDLSVPSHLMTKEYNDAVKRALKPDGAFLLTIIDSVEHGKVWRAAMATLEKTFKHVHLLASSEPPAAERPADPKAAAEYDERFAYWSAGRQVYVIYASDKPLDLAGLKAATEAVVPRPPAYWPTAKAAALGPAAMTVPEVPFFTRQVAPSVLEPFLAKEPGVILTDQYAPIDNLMAEVFRRRNQ</sequence>
<evidence type="ECO:0000256" key="3">
    <source>
        <dbReference type="ARBA" id="ARBA00022692"/>
    </source>
</evidence>
<feature type="transmembrane region" description="Helical" evidence="8">
    <location>
        <begin position="12"/>
        <end position="34"/>
    </location>
</feature>
<dbReference type="GO" id="GO:0010487">
    <property type="term" value="F:thermospermine synthase activity"/>
    <property type="evidence" value="ECO:0007669"/>
    <property type="project" value="TreeGrafter"/>
</dbReference>
<dbReference type="InterPro" id="IPR036259">
    <property type="entry name" value="MFS_trans_sf"/>
</dbReference>
<dbReference type="PROSITE" id="PS51006">
    <property type="entry name" value="PABS_2"/>
    <property type="match status" value="1"/>
</dbReference>
<accession>A0A517XQ31</accession>
<feature type="active site" description="Proton acceptor" evidence="7">
    <location>
        <position position="628"/>
    </location>
</feature>
<keyword evidence="11" id="KW-1185">Reference proteome</keyword>
<dbReference type="PANTHER" id="PTHR43317">
    <property type="entry name" value="THERMOSPERMINE SYNTHASE ACAULIS5"/>
    <property type="match status" value="1"/>
</dbReference>
<evidence type="ECO:0000256" key="4">
    <source>
        <dbReference type="ARBA" id="ARBA00022989"/>
    </source>
</evidence>
<evidence type="ECO:0000259" key="9">
    <source>
        <dbReference type="PROSITE" id="PS51006"/>
    </source>
</evidence>
<keyword evidence="5 7" id="KW-0620">Polyamine biosynthesis</keyword>
<dbReference type="Gene3D" id="1.20.1250.20">
    <property type="entry name" value="MFS general substrate transporter like domains"/>
    <property type="match status" value="2"/>
</dbReference>
<dbReference type="InterPro" id="IPR029063">
    <property type="entry name" value="SAM-dependent_MTases_sf"/>
</dbReference>
<dbReference type="InterPro" id="IPR030374">
    <property type="entry name" value="PABS"/>
</dbReference>
<dbReference type="CDD" id="cd06174">
    <property type="entry name" value="MFS"/>
    <property type="match status" value="1"/>
</dbReference>
<keyword evidence="3 8" id="KW-0812">Transmembrane</keyword>
<keyword evidence="6 8" id="KW-0472">Membrane</keyword>
<dbReference type="PANTHER" id="PTHR43317:SF1">
    <property type="entry name" value="THERMOSPERMINE SYNTHASE ACAULIS5"/>
    <property type="match status" value="1"/>
</dbReference>
<organism evidence="10 11">
    <name type="scientific">Urbifossiella limnaea</name>
    <dbReference type="NCBI Taxonomy" id="2528023"/>
    <lineage>
        <taxon>Bacteria</taxon>
        <taxon>Pseudomonadati</taxon>
        <taxon>Planctomycetota</taxon>
        <taxon>Planctomycetia</taxon>
        <taxon>Gemmatales</taxon>
        <taxon>Gemmataceae</taxon>
        <taxon>Urbifossiella</taxon>
    </lineage>
</organism>
<evidence type="ECO:0000313" key="10">
    <source>
        <dbReference type="EMBL" id="QDU19620.1"/>
    </source>
</evidence>
<feature type="transmembrane region" description="Helical" evidence="8">
    <location>
        <begin position="347"/>
        <end position="367"/>
    </location>
</feature>
<feature type="transmembrane region" description="Helical" evidence="8">
    <location>
        <begin position="155"/>
        <end position="176"/>
    </location>
</feature>
<name>A0A517XQ31_9BACT</name>
<dbReference type="RefSeq" id="WP_145235863.1">
    <property type="nucleotide sequence ID" value="NZ_CP036273.1"/>
</dbReference>
<proteinExistence type="inferred from homology"/>
<dbReference type="Pfam" id="PF07690">
    <property type="entry name" value="MFS_1"/>
    <property type="match status" value="1"/>
</dbReference>
<dbReference type="OrthoDB" id="9761985at2"/>
<feature type="transmembrane region" description="Helical" evidence="8">
    <location>
        <begin position="183"/>
        <end position="203"/>
    </location>
</feature>
<feature type="transmembrane region" description="Helical" evidence="8">
    <location>
        <begin position="46"/>
        <end position="67"/>
    </location>
</feature>
<dbReference type="GO" id="GO:0006596">
    <property type="term" value="P:polyamine biosynthetic process"/>
    <property type="evidence" value="ECO:0007669"/>
    <property type="project" value="UniProtKB-UniRule"/>
</dbReference>
<evidence type="ECO:0000256" key="7">
    <source>
        <dbReference type="PROSITE-ProRule" id="PRU00354"/>
    </source>
</evidence>
<keyword evidence="4 8" id="KW-1133">Transmembrane helix</keyword>
<dbReference type="EMBL" id="CP036273">
    <property type="protein sequence ID" value="QDU19620.1"/>
    <property type="molecule type" value="Genomic_DNA"/>
</dbReference>
<feature type="transmembrane region" description="Helical" evidence="8">
    <location>
        <begin position="116"/>
        <end position="135"/>
    </location>
</feature>
<feature type="domain" description="PABS" evidence="9">
    <location>
        <begin position="555"/>
        <end position="718"/>
    </location>
</feature>
<dbReference type="Pfam" id="PF01564">
    <property type="entry name" value="Spermine_synth"/>
    <property type="match status" value="1"/>
</dbReference>
<feature type="transmembrane region" description="Helical" evidence="8">
    <location>
        <begin position="79"/>
        <end position="104"/>
    </location>
</feature>
<feature type="transmembrane region" description="Helical" evidence="8">
    <location>
        <begin position="440"/>
        <end position="458"/>
    </location>
</feature>
<dbReference type="SUPFAM" id="SSF53335">
    <property type="entry name" value="S-adenosyl-L-methionine-dependent methyltransferases"/>
    <property type="match status" value="1"/>
</dbReference>
<dbReference type="AlphaFoldDB" id="A0A517XQ31"/>
<evidence type="ECO:0000256" key="8">
    <source>
        <dbReference type="SAM" id="Phobius"/>
    </source>
</evidence>
<evidence type="ECO:0000256" key="2">
    <source>
        <dbReference type="ARBA" id="ARBA00022679"/>
    </source>
</evidence>
<evidence type="ECO:0000256" key="1">
    <source>
        <dbReference type="ARBA" id="ARBA00007867"/>
    </source>
</evidence>
<keyword evidence="2 7" id="KW-0808">Transferase</keyword>
<feature type="transmembrane region" description="Helical" evidence="8">
    <location>
        <begin position="416"/>
        <end position="434"/>
    </location>
</feature>
<reference evidence="10 11" key="1">
    <citation type="submission" date="2019-02" db="EMBL/GenBank/DDBJ databases">
        <title>Deep-cultivation of Planctomycetes and their phenomic and genomic characterization uncovers novel biology.</title>
        <authorList>
            <person name="Wiegand S."/>
            <person name="Jogler M."/>
            <person name="Boedeker C."/>
            <person name="Pinto D."/>
            <person name="Vollmers J."/>
            <person name="Rivas-Marin E."/>
            <person name="Kohn T."/>
            <person name="Peeters S.H."/>
            <person name="Heuer A."/>
            <person name="Rast P."/>
            <person name="Oberbeckmann S."/>
            <person name="Bunk B."/>
            <person name="Jeske O."/>
            <person name="Meyerdierks A."/>
            <person name="Storesund J.E."/>
            <person name="Kallscheuer N."/>
            <person name="Luecker S."/>
            <person name="Lage O.M."/>
            <person name="Pohl T."/>
            <person name="Merkel B.J."/>
            <person name="Hornburger P."/>
            <person name="Mueller R.-W."/>
            <person name="Bruemmer F."/>
            <person name="Labrenz M."/>
            <person name="Spormann A.M."/>
            <person name="Op den Camp H."/>
            <person name="Overmann J."/>
            <person name="Amann R."/>
            <person name="Jetten M.S.M."/>
            <person name="Mascher T."/>
            <person name="Medema M.H."/>
            <person name="Devos D.P."/>
            <person name="Kaster A.-K."/>
            <person name="Ovreas L."/>
            <person name="Rohde M."/>
            <person name="Galperin M.Y."/>
            <person name="Jogler C."/>
        </authorList>
    </citation>
    <scope>NUCLEOTIDE SEQUENCE [LARGE SCALE GENOMIC DNA]</scope>
    <source>
        <strain evidence="10 11">ETA_A1</strain>
    </source>
</reference>
<dbReference type="SUPFAM" id="SSF103473">
    <property type="entry name" value="MFS general substrate transporter"/>
    <property type="match status" value="1"/>
</dbReference>
<feature type="transmembrane region" description="Helical" evidence="8">
    <location>
        <begin position="387"/>
        <end position="407"/>
    </location>
</feature>
<dbReference type="Proteomes" id="UP000319576">
    <property type="component" value="Chromosome"/>
</dbReference>
<evidence type="ECO:0000256" key="6">
    <source>
        <dbReference type="ARBA" id="ARBA00023136"/>
    </source>
</evidence>
<feature type="transmembrane region" description="Helical" evidence="8">
    <location>
        <begin position="307"/>
        <end position="327"/>
    </location>
</feature>
<dbReference type="KEGG" id="uli:ETAA1_15500"/>
<dbReference type="InterPro" id="IPR011701">
    <property type="entry name" value="MFS"/>
</dbReference>
<gene>
    <name evidence="10" type="ORF">ETAA1_15500</name>
</gene>
<feature type="transmembrane region" description="Helical" evidence="8">
    <location>
        <begin position="270"/>
        <end position="295"/>
    </location>
</feature>
<evidence type="ECO:0000313" key="11">
    <source>
        <dbReference type="Proteomes" id="UP000319576"/>
    </source>
</evidence>
<comment type="similarity">
    <text evidence="1">Belongs to the spermidine/spermine synthase family.</text>
</comment>
<protein>
    <submittedName>
        <fullName evidence="10">Spermidine synthase</fullName>
    </submittedName>
</protein>
<dbReference type="NCBIfam" id="NF037959">
    <property type="entry name" value="MFS_SpdSyn"/>
    <property type="match status" value="2"/>
</dbReference>
<feature type="transmembrane region" description="Helical" evidence="8">
    <location>
        <begin position="240"/>
        <end position="258"/>
    </location>
</feature>